<dbReference type="SUPFAM" id="SSF52540">
    <property type="entry name" value="P-loop containing nucleoside triphosphate hydrolases"/>
    <property type="match status" value="1"/>
</dbReference>
<dbReference type="EMBL" id="RKLV01000002">
    <property type="protein sequence ID" value="MCX2818342.1"/>
    <property type="molecule type" value="Genomic_DNA"/>
</dbReference>
<reference evidence="5" key="1">
    <citation type="submission" date="2022-09" db="EMBL/GenBank/DDBJ databases">
        <title>Haloadaptaus new haloarchaeum isolated from saline soil.</title>
        <authorList>
            <person name="Duran-Viseras A."/>
            <person name="Sanchez-Porro C."/>
            <person name="Ventosa A."/>
        </authorList>
    </citation>
    <scope>NUCLEOTIDE SEQUENCE</scope>
    <source>
        <strain evidence="5">F3-133</strain>
    </source>
</reference>
<keyword evidence="6" id="KW-1185">Reference proteome</keyword>
<dbReference type="PANTHER" id="PTHR43637">
    <property type="entry name" value="UPF0273 PROTEIN TM_0370"/>
    <property type="match status" value="1"/>
</dbReference>
<evidence type="ECO:0000313" key="5">
    <source>
        <dbReference type="EMBL" id="MCX2818342.1"/>
    </source>
</evidence>
<feature type="region of interest" description="Disordered" evidence="3">
    <location>
        <begin position="482"/>
        <end position="501"/>
    </location>
</feature>
<comment type="caution">
    <text evidence="5">The sequence shown here is derived from an EMBL/GenBank/DDBJ whole genome shotgun (WGS) entry which is preliminary data.</text>
</comment>
<dbReference type="GO" id="GO:0005524">
    <property type="term" value="F:ATP binding"/>
    <property type="evidence" value="ECO:0007669"/>
    <property type="project" value="UniProtKB-KW"/>
</dbReference>
<keyword evidence="1" id="KW-0547">Nucleotide-binding</keyword>
<organism evidence="5 6">
    <name type="scientific">Halorutilus salinus</name>
    <dbReference type="NCBI Taxonomy" id="2487751"/>
    <lineage>
        <taxon>Archaea</taxon>
        <taxon>Methanobacteriati</taxon>
        <taxon>Methanobacteriota</taxon>
        <taxon>Stenosarchaea group</taxon>
        <taxon>Halobacteria</taxon>
        <taxon>Halorutilales</taxon>
        <taxon>Halorutilaceae</taxon>
        <taxon>Halorutilus</taxon>
    </lineage>
</organism>
<keyword evidence="2" id="KW-0067">ATP-binding</keyword>
<evidence type="ECO:0000256" key="2">
    <source>
        <dbReference type="ARBA" id="ARBA00022840"/>
    </source>
</evidence>
<dbReference type="InterPro" id="IPR027417">
    <property type="entry name" value="P-loop_NTPase"/>
</dbReference>
<evidence type="ECO:0000313" key="6">
    <source>
        <dbReference type="Proteomes" id="UP001149411"/>
    </source>
</evidence>
<evidence type="ECO:0000259" key="4">
    <source>
        <dbReference type="PROSITE" id="PS51146"/>
    </source>
</evidence>
<gene>
    <name evidence="5" type="ORF">EGH25_03115</name>
</gene>
<accession>A0A9Q4C3C4</accession>
<protein>
    <recommendedName>
        <fullName evidence="4">KaiC domain-containing protein</fullName>
    </recommendedName>
</protein>
<dbReference type="InterPro" id="IPR014774">
    <property type="entry name" value="KaiC-like_dom"/>
</dbReference>
<evidence type="ECO:0000256" key="1">
    <source>
        <dbReference type="ARBA" id="ARBA00022741"/>
    </source>
</evidence>
<dbReference type="AlphaFoldDB" id="A0A9Q4C3C4"/>
<name>A0A9Q4C3C4_9EURY</name>
<proteinExistence type="predicted"/>
<sequence>MVRTTEPNRVSSGVEMLDKMLGGGIPEERSVLVTGGPGTGKSTLGMGFLQEGLENGDECLFVSTEQTVEELRDSFGSFDFELDHDSLSVASVHAKPGRTLESDEDELVLRALGDEAGFVEGFDAPFTSEYITEYLREFAPCDRVVLDSASGLRAVSENAEIFRRTTLDLIRLFTDEMEATSLFTIEDVYSDGDTNPLRFTTHGVVRLWGEEIADDPHRFLRITKMRGVDHDRRRVEVEFGDKGVTLSPKRRSQPPALKQHEHVSVGVGGLDKLCGGGIIRGGTVLLKHDGYANLASILGSFVSTAVEGGYTLVLLPTTHLTPARVGSVLEGTDTSVDELLRDDRLFALDMTGSWSGFAESDNVRGATDDVGDVVSFFRNADGGGEAGTFAIAKTGTAVHRLGPGGARELQHFQETETGEEDVVVNVHNPSVTDSRISGFFVDTAEQVLETRVLDDGLQYLTLRKSPCGFVGSTSLVEFREDPPYFRVQDPPKERQNPMSVD</sequence>
<feature type="compositionally biased region" description="Basic and acidic residues" evidence="3">
    <location>
        <begin position="482"/>
        <end position="495"/>
    </location>
</feature>
<dbReference type="Proteomes" id="UP001149411">
    <property type="component" value="Unassembled WGS sequence"/>
</dbReference>
<dbReference type="InterPro" id="IPR010624">
    <property type="entry name" value="KaiC_dom"/>
</dbReference>
<evidence type="ECO:0000256" key="3">
    <source>
        <dbReference type="SAM" id="MobiDB-lite"/>
    </source>
</evidence>
<feature type="domain" description="KaiC" evidence="4">
    <location>
        <begin position="8"/>
        <end position="260"/>
    </location>
</feature>
<dbReference type="Gene3D" id="3.40.50.300">
    <property type="entry name" value="P-loop containing nucleotide triphosphate hydrolases"/>
    <property type="match status" value="2"/>
</dbReference>
<dbReference type="PROSITE" id="PS51146">
    <property type="entry name" value="KAIC"/>
    <property type="match status" value="1"/>
</dbReference>
<dbReference type="RefSeq" id="WP_266086127.1">
    <property type="nucleotide sequence ID" value="NZ_RKLV01000002.1"/>
</dbReference>
<dbReference type="Pfam" id="PF06745">
    <property type="entry name" value="ATPase"/>
    <property type="match status" value="1"/>
</dbReference>